<dbReference type="AlphaFoldDB" id="A0A9D9GT39"/>
<organism evidence="1 2">
    <name type="scientific">Candidatus Avisuccinivibrio stercorigallinarum</name>
    <dbReference type="NCBI Taxonomy" id="2840704"/>
    <lineage>
        <taxon>Bacteria</taxon>
        <taxon>Pseudomonadati</taxon>
        <taxon>Pseudomonadota</taxon>
        <taxon>Gammaproteobacteria</taxon>
        <taxon>Aeromonadales</taxon>
        <taxon>Succinivibrionaceae</taxon>
        <taxon>Succinivibrionaceae incertae sedis</taxon>
        <taxon>Candidatus Avisuccinivibrio</taxon>
    </lineage>
</organism>
<protein>
    <submittedName>
        <fullName evidence="1">Uncharacterized protein</fullName>
    </submittedName>
</protein>
<evidence type="ECO:0000313" key="1">
    <source>
        <dbReference type="EMBL" id="MBO8415731.1"/>
    </source>
</evidence>
<feature type="non-terminal residue" evidence="1">
    <location>
        <position position="1"/>
    </location>
</feature>
<proteinExistence type="predicted"/>
<reference evidence="1" key="2">
    <citation type="journal article" date="2021" name="PeerJ">
        <title>Extensive microbial diversity within the chicken gut microbiome revealed by metagenomics and culture.</title>
        <authorList>
            <person name="Gilroy R."/>
            <person name="Ravi A."/>
            <person name="Getino M."/>
            <person name="Pursley I."/>
            <person name="Horton D.L."/>
            <person name="Alikhan N.F."/>
            <person name="Baker D."/>
            <person name="Gharbi K."/>
            <person name="Hall N."/>
            <person name="Watson M."/>
            <person name="Adriaenssens E.M."/>
            <person name="Foster-Nyarko E."/>
            <person name="Jarju S."/>
            <person name="Secka A."/>
            <person name="Antonio M."/>
            <person name="Oren A."/>
            <person name="Chaudhuri R.R."/>
            <person name="La Ragione R."/>
            <person name="Hildebrand F."/>
            <person name="Pallen M.J."/>
        </authorList>
    </citation>
    <scope>NUCLEOTIDE SEQUENCE</scope>
    <source>
        <strain evidence="1">17213</strain>
    </source>
</reference>
<evidence type="ECO:0000313" key="2">
    <source>
        <dbReference type="Proteomes" id="UP000823631"/>
    </source>
</evidence>
<name>A0A9D9GT39_9GAMM</name>
<dbReference type="Proteomes" id="UP000823631">
    <property type="component" value="Unassembled WGS sequence"/>
</dbReference>
<sequence>LANYPMEDRANAKADERKAVLRMAMADQIEHKILPKLRGVDVSLKDQGIRDLGSFVERELEDEALSRSIIAALDDSHNETDIFAWSGISRQDD</sequence>
<comment type="caution">
    <text evidence="1">The sequence shown here is derived from an EMBL/GenBank/DDBJ whole genome shotgun (WGS) entry which is preliminary data.</text>
</comment>
<dbReference type="EMBL" id="JADINH010000107">
    <property type="protein sequence ID" value="MBO8415731.1"/>
    <property type="molecule type" value="Genomic_DNA"/>
</dbReference>
<gene>
    <name evidence="1" type="ORF">IAB19_05070</name>
</gene>
<accession>A0A9D9GT39</accession>
<reference evidence="1" key="1">
    <citation type="submission" date="2020-10" db="EMBL/GenBank/DDBJ databases">
        <authorList>
            <person name="Gilroy R."/>
        </authorList>
    </citation>
    <scope>NUCLEOTIDE SEQUENCE</scope>
    <source>
        <strain evidence="1">17213</strain>
    </source>
</reference>